<gene>
    <name evidence="2" type="ORF">FGM00_00305</name>
</gene>
<keyword evidence="3" id="KW-1185">Reference proteome</keyword>
<dbReference type="OrthoDB" id="1187639at2"/>
<name>A0A5B7SJN1_9FLAO</name>
<protein>
    <submittedName>
        <fullName evidence="2">Uncharacterized protein</fullName>
    </submittedName>
</protein>
<dbReference type="AlphaFoldDB" id="A0A5B7SJN1"/>
<keyword evidence="1" id="KW-0812">Transmembrane</keyword>
<organism evidence="2 3">
    <name type="scientific">Aggregatimonas sangjinii</name>
    <dbReference type="NCBI Taxonomy" id="2583587"/>
    <lineage>
        <taxon>Bacteria</taxon>
        <taxon>Pseudomonadati</taxon>
        <taxon>Bacteroidota</taxon>
        <taxon>Flavobacteriia</taxon>
        <taxon>Flavobacteriales</taxon>
        <taxon>Flavobacteriaceae</taxon>
        <taxon>Aggregatimonas</taxon>
    </lineage>
</organism>
<proteinExistence type="predicted"/>
<keyword evidence="1" id="KW-0472">Membrane</keyword>
<sequence>MQKSLAYGEHRFTANNLIVCIVVLCLGWSLKLNGQEKELSKYAWFDSMTGQSNSGIFKGVVYDEEFRVITDRHQFFEKAAYVSGSVVFDKQSYFDLQLRYDVFNDNLLVLNAEVVGLPAIILEKEHTEVFQLGNHRFKNIDLLYPERGKLSGFAEVLVSTDSLSLYKKHHKRLLKRTDQKTLYSEFKSTASYYFEHDNNLYRIKKATDLATVFPEQRKTIKELHDTHASLKKTDFDTYLKSVVQDLSEILNQNRPGK</sequence>
<dbReference type="Proteomes" id="UP000310017">
    <property type="component" value="Chromosome"/>
</dbReference>
<evidence type="ECO:0000313" key="2">
    <source>
        <dbReference type="EMBL" id="QCW98636.1"/>
    </source>
</evidence>
<reference evidence="2 3" key="1">
    <citation type="submission" date="2019-05" db="EMBL/GenBank/DDBJ databases">
        <title>Genome sequencing of F202Z8.</title>
        <authorList>
            <person name="Kwon Y.M."/>
        </authorList>
    </citation>
    <scope>NUCLEOTIDE SEQUENCE [LARGE SCALE GENOMIC DNA]</scope>
    <source>
        <strain evidence="2 3">F202Z8</strain>
    </source>
</reference>
<dbReference type="EMBL" id="CP040710">
    <property type="protein sequence ID" value="QCW98636.1"/>
    <property type="molecule type" value="Genomic_DNA"/>
</dbReference>
<evidence type="ECO:0000313" key="3">
    <source>
        <dbReference type="Proteomes" id="UP000310017"/>
    </source>
</evidence>
<dbReference type="KEGG" id="asag:FGM00_00305"/>
<keyword evidence="1" id="KW-1133">Transmembrane helix</keyword>
<accession>A0A5B7SJN1</accession>
<evidence type="ECO:0000256" key="1">
    <source>
        <dbReference type="SAM" id="Phobius"/>
    </source>
</evidence>
<feature type="transmembrane region" description="Helical" evidence="1">
    <location>
        <begin position="12"/>
        <end position="30"/>
    </location>
</feature>
<dbReference type="RefSeq" id="WP_138850991.1">
    <property type="nucleotide sequence ID" value="NZ_CP040710.1"/>
</dbReference>